<feature type="compositionally biased region" description="Polar residues" evidence="5">
    <location>
        <begin position="410"/>
        <end position="420"/>
    </location>
</feature>
<evidence type="ECO:0000313" key="8">
    <source>
        <dbReference type="EMBL" id="OSS44560.1"/>
    </source>
</evidence>
<sequence length="443" mass="50103">MSTMERYTPSPALILEKRYSPYPNSLDPLTPVYRDGLIAVTIFAMMSLLSVTALLIFITNRLVSWRKHYKEYVGYNQYVILIYNLLLADLQQAIAFVMSFHWLRINKILAPTAPCFVQAWFLQIGDVSSGFFVLAIAIHTWLGVVKGYKVPYKWFIVSILGLWAFAVLLTVLGPAMHRDHYFGRAGGWCWVSADYQDERLWLHYLWIFIIEFGTIGIYGHVFLHLRGRIRSIINNDTTKLTRATKFMVMYPAVYVILTLPIAVGRMVAMTGTPMPDIFFIIAGSLLTSCGWIDALLYTLTRRILVSNEISTIHYDQQYGRTAITTVNTTHADTRPGDIENYGLMSMDKEMAARSVTIVGGSNRLSRMVDSRLGRSQSRRTKLDSVRDDSPTGSQDSIIKSSSLADGIQVQVETKIQVSRVSTDDDAITPTRERSHSPPPPHAR</sequence>
<dbReference type="GO" id="GO:0004930">
    <property type="term" value="F:G protein-coupled receptor activity"/>
    <property type="evidence" value="ECO:0007669"/>
    <property type="project" value="TreeGrafter"/>
</dbReference>
<comment type="subcellular location">
    <subcellularLocation>
        <location evidence="1">Membrane</location>
        <topology evidence="1">Multi-pass membrane protein</topology>
    </subcellularLocation>
</comment>
<feature type="transmembrane region" description="Helical" evidence="6">
    <location>
        <begin position="78"/>
        <end position="100"/>
    </location>
</feature>
<feature type="transmembrane region" description="Helical" evidence="6">
    <location>
        <begin position="120"/>
        <end position="142"/>
    </location>
</feature>
<dbReference type="Gene3D" id="1.20.1070.10">
    <property type="entry name" value="Rhodopsin 7-helix transmembrane proteins"/>
    <property type="match status" value="1"/>
</dbReference>
<evidence type="ECO:0000313" key="9">
    <source>
        <dbReference type="Proteomes" id="UP000193240"/>
    </source>
</evidence>
<evidence type="ECO:0000256" key="3">
    <source>
        <dbReference type="ARBA" id="ARBA00022989"/>
    </source>
</evidence>
<dbReference type="EMBL" id="KZ107857">
    <property type="protein sequence ID" value="OSS44560.1"/>
    <property type="molecule type" value="Genomic_DNA"/>
</dbReference>
<protein>
    <recommendedName>
        <fullName evidence="7">G-protein coupled receptors family 1 profile domain-containing protein</fullName>
    </recommendedName>
</protein>
<dbReference type="PANTHER" id="PTHR23112">
    <property type="entry name" value="G PROTEIN-COUPLED RECEPTOR 157-RELATED"/>
    <property type="match status" value="1"/>
</dbReference>
<dbReference type="AlphaFoldDB" id="A0A1Y2LLG7"/>
<dbReference type="SUPFAM" id="SSF81321">
    <property type="entry name" value="Family A G protein-coupled receptor-like"/>
    <property type="match status" value="1"/>
</dbReference>
<dbReference type="OMA" id="FLISFHW"/>
<feature type="transmembrane region" description="Helical" evidence="6">
    <location>
        <begin position="36"/>
        <end position="58"/>
    </location>
</feature>
<dbReference type="PROSITE" id="PS50262">
    <property type="entry name" value="G_PROTEIN_RECEP_F1_2"/>
    <property type="match status" value="1"/>
</dbReference>
<dbReference type="InterPro" id="IPR022596">
    <property type="entry name" value="GPR1/2/3_C"/>
</dbReference>
<gene>
    <name evidence="8" type="ORF">B5807_10835</name>
</gene>
<dbReference type="Proteomes" id="UP000193240">
    <property type="component" value="Unassembled WGS sequence"/>
</dbReference>
<dbReference type="InParanoid" id="A0A1Y2LLG7"/>
<keyword evidence="3 6" id="KW-1133">Transmembrane helix</keyword>
<dbReference type="STRING" id="105696.A0A1Y2LLG7"/>
<dbReference type="InterPro" id="IPR017452">
    <property type="entry name" value="GPCR_Rhodpsn_7TM"/>
</dbReference>
<feature type="domain" description="G-protein coupled receptors family 1 profile" evidence="7">
    <location>
        <begin position="49"/>
        <end position="297"/>
    </location>
</feature>
<keyword evidence="4 6" id="KW-0472">Membrane</keyword>
<feature type="region of interest" description="Disordered" evidence="5">
    <location>
        <begin position="369"/>
        <end position="443"/>
    </location>
</feature>
<evidence type="ECO:0000256" key="5">
    <source>
        <dbReference type="SAM" id="MobiDB-lite"/>
    </source>
</evidence>
<dbReference type="PANTHER" id="PTHR23112:SF37">
    <property type="entry name" value="G PROTEIN-COUPLED RECEPTOR GPR1"/>
    <property type="match status" value="1"/>
</dbReference>
<feature type="compositionally biased region" description="Basic and acidic residues" evidence="5">
    <location>
        <begin position="380"/>
        <end position="389"/>
    </location>
</feature>
<proteinExistence type="predicted"/>
<feature type="compositionally biased region" description="Polar residues" evidence="5">
    <location>
        <begin position="390"/>
        <end position="403"/>
    </location>
</feature>
<evidence type="ECO:0000256" key="4">
    <source>
        <dbReference type="ARBA" id="ARBA00023136"/>
    </source>
</evidence>
<keyword evidence="9" id="KW-1185">Reference proteome</keyword>
<evidence type="ECO:0000259" key="7">
    <source>
        <dbReference type="PROSITE" id="PS50262"/>
    </source>
</evidence>
<organism evidence="8 9">
    <name type="scientific">Epicoccum nigrum</name>
    <name type="common">Soil fungus</name>
    <name type="synonym">Epicoccum purpurascens</name>
    <dbReference type="NCBI Taxonomy" id="105696"/>
    <lineage>
        <taxon>Eukaryota</taxon>
        <taxon>Fungi</taxon>
        <taxon>Dikarya</taxon>
        <taxon>Ascomycota</taxon>
        <taxon>Pezizomycotina</taxon>
        <taxon>Dothideomycetes</taxon>
        <taxon>Pleosporomycetidae</taxon>
        <taxon>Pleosporales</taxon>
        <taxon>Pleosporineae</taxon>
        <taxon>Didymellaceae</taxon>
        <taxon>Epicoccum</taxon>
    </lineage>
</organism>
<evidence type="ECO:0000256" key="1">
    <source>
        <dbReference type="ARBA" id="ARBA00004141"/>
    </source>
</evidence>
<dbReference type="GO" id="GO:0005886">
    <property type="term" value="C:plasma membrane"/>
    <property type="evidence" value="ECO:0007669"/>
    <property type="project" value="TreeGrafter"/>
</dbReference>
<feature type="transmembrane region" description="Helical" evidence="6">
    <location>
        <begin position="154"/>
        <end position="176"/>
    </location>
</feature>
<feature type="transmembrane region" description="Helical" evidence="6">
    <location>
        <begin position="277"/>
        <end position="299"/>
    </location>
</feature>
<accession>A0A1Y2LLG7</accession>
<reference evidence="8 9" key="1">
    <citation type="journal article" date="2017" name="Genome Announc.">
        <title>Genome sequence of the saprophytic ascomycete Epicoccum nigrum ICMP 19927 strain isolated from New Zealand.</title>
        <authorList>
            <person name="Fokin M."/>
            <person name="Fleetwood D."/>
            <person name="Weir B.S."/>
            <person name="Villas-Boas S.G."/>
        </authorList>
    </citation>
    <scope>NUCLEOTIDE SEQUENCE [LARGE SCALE GENOMIC DNA]</scope>
    <source>
        <strain evidence="8 9">ICMP 19927</strain>
    </source>
</reference>
<evidence type="ECO:0000256" key="6">
    <source>
        <dbReference type="SAM" id="Phobius"/>
    </source>
</evidence>
<feature type="transmembrane region" description="Helical" evidence="6">
    <location>
        <begin position="246"/>
        <end position="265"/>
    </location>
</feature>
<keyword evidence="2 6" id="KW-0812">Transmembrane</keyword>
<name>A0A1Y2LLG7_EPING</name>
<evidence type="ECO:0000256" key="2">
    <source>
        <dbReference type="ARBA" id="ARBA00022692"/>
    </source>
</evidence>
<feature type="transmembrane region" description="Helical" evidence="6">
    <location>
        <begin position="204"/>
        <end position="225"/>
    </location>
</feature>
<dbReference type="GO" id="GO:0007189">
    <property type="term" value="P:adenylate cyclase-activating G protein-coupled receptor signaling pathway"/>
    <property type="evidence" value="ECO:0007669"/>
    <property type="project" value="TreeGrafter"/>
</dbReference>
<dbReference type="Pfam" id="PF11970">
    <property type="entry name" value="GPR_Gpa2_C"/>
    <property type="match status" value="1"/>
</dbReference>